<dbReference type="PRINTS" id="PR00420">
    <property type="entry name" value="RNGMNOXGNASE"/>
</dbReference>
<evidence type="ECO:0000256" key="1">
    <source>
        <dbReference type="ARBA" id="ARBA00001974"/>
    </source>
</evidence>
<dbReference type="Pfam" id="PF01494">
    <property type="entry name" value="FAD_binding_3"/>
    <property type="match status" value="1"/>
</dbReference>
<dbReference type="SUPFAM" id="SSF51905">
    <property type="entry name" value="FAD/NAD(P)-binding domain"/>
    <property type="match status" value="1"/>
</dbReference>
<dbReference type="RefSeq" id="XP_016237127.1">
    <property type="nucleotide sequence ID" value="XM_016378450.1"/>
</dbReference>
<dbReference type="OrthoDB" id="4111246at2759"/>
<keyword evidence="3" id="KW-0274">FAD</keyword>
<evidence type="ECO:0000256" key="5">
    <source>
        <dbReference type="ARBA" id="ARBA00023033"/>
    </source>
</evidence>
<keyword evidence="5" id="KW-0503">Monooxygenase</keyword>
<dbReference type="VEuPathDB" id="FungiDB:PV08_04101"/>
<dbReference type="PANTHER" id="PTHR47178:SF5">
    <property type="entry name" value="FAD-BINDING DOMAIN-CONTAINING PROTEIN"/>
    <property type="match status" value="1"/>
</dbReference>
<dbReference type="EMBL" id="KN847494">
    <property type="protein sequence ID" value="KIW16911.1"/>
    <property type="molecule type" value="Genomic_DNA"/>
</dbReference>
<evidence type="ECO:0000313" key="8">
    <source>
        <dbReference type="Proteomes" id="UP000053328"/>
    </source>
</evidence>
<dbReference type="GO" id="GO:0004497">
    <property type="term" value="F:monooxygenase activity"/>
    <property type="evidence" value="ECO:0007669"/>
    <property type="project" value="UniProtKB-KW"/>
</dbReference>
<protein>
    <recommendedName>
        <fullName evidence="6">FAD-binding domain-containing protein</fullName>
    </recommendedName>
</protein>
<gene>
    <name evidence="7" type="ORF">PV08_04101</name>
</gene>
<dbReference type="InterPro" id="IPR036188">
    <property type="entry name" value="FAD/NAD-bd_sf"/>
</dbReference>
<evidence type="ECO:0000256" key="4">
    <source>
        <dbReference type="ARBA" id="ARBA00023002"/>
    </source>
</evidence>
<dbReference type="STRING" id="91928.A0A0D1YP29"/>
<evidence type="ECO:0000313" key="7">
    <source>
        <dbReference type="EMBL" id="KIW16911.1"/>
    </source>
</evidence>
<proteinExistence type="predicted"/>
<accession>A0A0D1YP29</accession>
<organism evidence="7 8">
    <name type="scientific">Exophiala spinifera</name>
    <dbReference type="NCBI Taxonomy" id="91928"/>
    <lineage>
        <taxon>Eukaryota</taxon>
        <taxon>Fungi</taxon>
        <taxon>Dikarya</taxon>
        <taxon>Ascomycota</taxon>
        <taxon>Pezizomycotina</taxon>
        <taxon>Eurotiomycetes</taxon>
        <taxon>Chaetothyriomycetidae</taxon>
        <taxon>Chaetothyriales</taxon>
        <taxon>Herpotrichiellaceae</taxon>
        <taxon>Exophiala</taxon>
    </lineage>
</organism>
<dbReference type="GO" id="GO:0071949">
    <property type="term" value="F:FAD binding"/>
    <property type="evidence" value="ECO:0007669"/>
    <property type="project" value="InterPro"/>
</dbReference>
<name>A0A0D1YP29_9EURO</name>
<feature type="domain" description="FAD-binding" evidence="6">
    <location>
        <begin position="316"/>
        <end position="378"/>
    </location>
</feature>
<dbReference type="AlphaFoldDB" id="A0A0D1YP29"/>
<evidence type="ECO:0000256" key="3">
    <source>
        <dbReference type="ARBA" id="ARBA00022827"/>
    </source>
</evidence>
<evidence type="ECO:0000256" key="2">
    <source>
        <dbReference type="ARBA" id="ARBA00022630"/>
    </source>
</evidence>
<dbReference type="InterPro" id="IPR002938">
    <property type="entry name" value="FAD-bd"/>
</dbReference>
<sequence length="464" mass="52167">MGDQFKVIIIGSGLSGTLLANGLIRNNVEVTVYERLTKGIKREGYQIRIGPDSLRGFQACLDDGQVREVLGKCGRSNGSRSSAPVMYDKNFNVLLDATKFPTYNKSAPINRVILRDILAKPVEDAGCVLSGKQFERYSILNPGTTSERVRAHFSDGSWDDCDLLIGADGSHSKINRQVGLNNISELGTHLFMISKCELPTERYRTMSSPLQNYPLLTFADNMSMFYCAYLPDKENEETLNEGARSFDDKLSSCMFALIVPVDKCPPDFSQLPVEEQWDFIAATLRSWAPEYHEIVDLLRGSSIYAYKTRASKRPSMSWRKKVQRSGAVEQGHPRVWLLGDAMHAMLPARGMGGNTAMRDTETMLPLVTELAEYAEEHKSLPSTVIAEKLAQYEAEMIPRAFEWVEKSGGTTIMPLDSTRFLSRVFFFVAAQAMNLSYLWKKFTSIFTKAKPVQTDVDFERYLGR</sequence>
<reference evidence="7 8" key="1">
    <citation type="submission" date="2015-01" db="EMBL/GenBank/DDBJ databases">
        <title>The Genome Sequence of Exophiala spinifera CBS89968.</title>
        <authorList>
            <consortium name="The Broad Institute Genomics Platform"/>
            <person name="Cuomo C."/>
            <person name="de Hoog S."/>
            <person name="Gorbushina A."/>
            <person name="Stielow B."/>
            <person name="Teixiera M."/>
            <person name="Abouelleil A."/>
            <person name="Chapman S.B."/>
            <person name="Priest M."/>
            <person name="Young S.K."/>
            <person name="Wortman J."/>
            <person name="Nusbaum C."/>
            <person name="Birren B."/>
        </authorList>
    </citation>
    <scope>NUCLEOTIDE SEQUENCE [LARGE SCALE GENOMIC DNA]</scope>
    <source>
        <strain evidence="7 8">CBS 89968</strain>
    </source>
</reference>
<dbReference type="HOGENOM" id="CLU_009665_3_1_1"/>
<keyword evidence="4" id="KW-0560">Oxidoreductase</keyword>
<keyword evidence="2" id="KW-0285">Flavoprotein</keyword>
<dbReference type="Proteomes" id="UP000053328">
    <property type="component" value="Unassembled WGS sequence"/>
</dbReference>
<dbReference type="PANTHER" id="PTHR47178">
    <property type="entry name" value="MONOOXYGENASE, FAD-BINDING"/>
    <property type="match status" value="1"/>
</dbReference>
<dbReference type="Gene3D" id="3.50.50.60">
    <property type="entry name" value="FAD/NAD(P)-binding domain"/>
    <property type="match status" value="1"/>
</dbReference>
<comment type="cofactor">
    <cofactor evidence="1">
        <name>FAD</name>
        <dbReference type="ChEBI" id="CHEBI:57692"/>
    </cofactor>
</comment>
<evidence type="ECO:0000259" key="6">
    <source>
        <dbReference type="Pfam" id="PF01494"/>
    </source>
</evidence>
<dbReference type="GeneID" id="27331184"/>
<keyword evidence="8" id="KW-1185">Reference proteome</keyword>